<evidence type="ECO:0000256" key="6">
    <source>
        <dbReference type="ARBA" id="ARBA00022989"/>
    </source>
</evidence>
<gene>
    <name evidence="10" type="ORF">GCM10009431_25760</name>
</gene>
<comment type="caution">
    <text evidence="10">The sequence shown here is derived from an EMBL/GenBank/DDBJ whole genome shotgun (WGS) entry which is preliminary data.</text>
</comment>
<feature type="transmembrane region" description="Helical" evidence="8">
    <location>
        <begin position="270"/>
        <end position="292"/>
    </location>
</feature>
<feature type="domain" description="Glycosyltransferase 2-like" evidence="9">
    <location>
        <begin position="15"/>
        <end position="156"/>
    </location>
</feature>
<dbReference type="InterPro" id="IPR050256">
    <property type="entry name" value="Glycosyltransferase_2"/>
</dbReference>
<dbReference type="Gene3D" id="3.90.550.10">
    <property type="entry name" value="Spore Coat Polysaccharide Biosynthesis Protein SpsA, Chain A"/>
    <property type="match status" value="1"/>
</dbReference>
<feature type="transmembrane region" description="Helical" evidence="8">
    <location>
        <begin position="235"/>
        <end position="258"/>
    </location>
</feature>
<evidence type="ECO:0000256" key="7">
    <source>
        <dbReference type="ARBA" id="ARBA00023136"/>
    </source>
</evidence>
<evidence type="ECO:0000256" key="5">
    <source>
        <dbReference type="ARBA" id="ARBA00022985"/>
    </source>
</evidence>
<evidence type="ECO:0000256" key="8">
    <source>
        <dbReference type="SAM" id="Phobius"/>
    </source>
</evidence>
<dbReference type="EMBL" id="BAAAGF010000004">
    <property type="protein sequence ID" value="GAA0747879.1"/>
    <property type="molecule type" value="Genomic_DNA"/>
</dbReference>
<dbReference type="RefSeq" id="WP_343798885.1">
    <property type="nucleotide sequence ID" value="NZ_BAAAGF010000004.1"/>
</dbReference>
<dbReference type="PANTHER" id="PTHR48090:SF3">
    <property type="entry name" value="UNDECAPRENYL-PHOSPHATE 4-DEOXY-4-FORMAMIDO-L-ARABINOSE TRANSFERASE"/>
    <property type="match status" value="1"/>
</dbReference>
<evidence type="ECO:0000256" key="4">
    <source>
        <dbReference type="ARBA" id="ARBA00022692"/>
    </source>
</evidence>
<keyword evidence="6 8" id="KW-1133">Transmembrane helix</keyword>
<keyword evidence="4 8" id="KW-0812">Transmembrane</keyword>
<keyword evidence="2" id="KW-0328">Glycosyltransferase</keyword>
<evidence type="ECO:0000256" key="3">
    <source>
        <dbReference type="ARBA" id="ARBA00022679"/>
    </source>
</evidence>
<keyword evidence="1" id="KW-1003">Cell membrane</keyword>
<sequence length="319" mass="36157">MNYTSKLSETIDIVIVSPVYNDWESFRCLLKALKEMALTAPYTIKHIVAVNDGSVDVIDYNFDSNFNITVVELNCNMGHQRAISVGLSYVNDHLKDFDNVVVMDCDGEDRPEDIAKLVVRQDSIVFAKREKRNEGFVFRFFYKIYKRIFSMLTTKHIDFGNFSSIPHALLGKVVAIPELWNHYSGAIIKSKVPYVSISTDRGSRYQGESKMNFQSLVLHGLSSISIYLDVVSVRLLFLSFFCSAIVGLGLIGLLLLSVFTKVSFLDWPSIIGLVLINILAIVILITFLILLFQLNQKSIVKYPPKSFYTSFILSTHHLN</sequence>
<organism evidence="10 11">
    <name type="scientific">Gaetbulibacter jejuensis</name>
    <dbReference type="NCBI Taxonomy" id="584607"/>
    <lineage>
        <taxon>Bacteria</taxon>
        <taxon>Pseudomonadati</taxon>
        <taxon>Bacteroidota</taxon>
        <taxon>Flavobacteriia</taxon>
        <taxon>Flavobacteriales</taxon>
        <taxon>Flavobacteriaceae</taxon>
        <taxon>Gaetbulibacter</taxon>
    </lineage>
</organism>
<dbReference type="Pfam" id="PF00535">
    <property type="entry name" value="Glycos_transf_2"/>
    <property type="match status" value="1"/>
</dbReference>
<keyword evidence="7 8" id="KW-0472">Membrane</keyword>
<keyword evidence="3" id="KW-0808">Transferase</keyword>
<name>A0ABN1JWZ9_9FLAO</name>
<dbReference type="InterPro" id="IPR029044">
    <property type="entry name" value="Nucleotide-diphossugar_trans"/>
</dbReference>
<protein>
    <recommendedName>
        <fullName evidence="9">Glycosyltransferase 2-like domain-containing protein</fullName>
    </recommendedName>
</protein>
<keyword evidence="11" id="KW-1185">Reference proteome</keyword>
<keyword evidence="5" id="KW-0448">Lipopolysaccharide biosynthesis</keyword>
<evidence type="ECO:0000259" key="9">
    <source>
        <dbReference type="Pfam" id="PF00535"/>
    </source>
</evidence>
<evidence type="ECO:0000256" key="2">
    <source>
        <dbReference type="ARBA" id="ARBA00022676"/>
    </source>
</evidence>
<evidence type="ECO:0000256" key="1">
    <source>
        <dbReference type="ARBA" id="ARBA00022475"/>
    </source>
</evidence>
<proteinExistence type="predicted"/>
<dbReference type="InterPro" id="IPR001173">
    <property type="entry name" value="Glyco_trans_2-like"/>
</dbReference>
<accession>A0ABN1JWZ9</accession>
<evidence type="ECO:0000313" key="11">
    <source>
        <dbReference type="Proteomes" id="UP001500736"/>
    </source>
</evidence>
<evidence type="ECO:0000313" key="10">
    <source>
        <dbReference type="EMBL" id="GAA0747879.1"/>
    </source>
</evidence>
<reference evidence="10 11" key="1">
    <citation type="journal article" date="2019" name="Int. J. Syst. Evol. Microbiol.">
        <title>The Global Catalogue of Microorganisms (GCM) 10K type strain sequencing project: providing services to taxonomists for standard genome sequencing and annotation.</title>
        <authorList>
            <consortium name="The Broad Institute Genomics Platform"/>
            <consortium name="The Broad Institute Genome Sequencing Center for Infectious Disease"/>
            <person name="Wu L."/>
            <person name="Ma J."/>
        </authorList>
    </citation>
    <scope>NUCLEOTIDE SEQUENCE [LARGE SCALE GENOMIC DNA]</scope>
    <source>
        <strain evidence="10 11">JCM 15976</strain>
    </source>
</reference>
<dbReference type="PANTHER" id="PTHR48090">
    <property type="entry name" value="UNDECAPRENYL-PHOSPHATE 4-DEOXY-4-FORMAMIDO-L-ARABINOSE TRANSFERASE-RELATED"/>
    <property type="match status" value="1"/>
</dbReference>
<dbReference type="Proteomes" id="UP001500736">
    <property type="component" value="Unassembled WGS sequence"/>
</dbReference>
<dbReference type="SUPFAM" id="SSF53448">
    <property type="entry name" value="Nucleotide-diphospho-sugar transferases"/>
    <property type="match status" value="1"/>
</dbReference>